<dbReference type="InterPro" id="IPR027417">
    <property type="entry name" value="P-loop_NTPase"/>
</dbReference>
<dbReference type="GO" id="GO:0005739">
    <property type="term" value="C:mitochondrion"/>
    <property type="evidence" value="ECO:0007669"/>
    <property type="project" value="TreeGrafter"/>
</dbReference>
<gene>
    <name evidence="3" type="ORF">MUK42_19037</name>
</gene>
<dbReference type="Gene3D" id="3.40.50.300">
    <property type="entry name" value="P-loop containing nucleotide triphosphate hydrolases"/>
    <property type="match status" value="1"/>
</dbReference>
<accession>A0A9E7ENA8</accession>
<dbReference type="GO" id="GO:0003924">
    <property type="term" value="F:GTPase activity"/>
    <property type="evidence" value="ECO:0007669"/>
    <property type="project" value="TreeGrafter"/>
</dbReference>
<dbReference type="AlphaFoldDB" id="A0A9E7ENA8"/>
<dbReference type="OrthoDB" id="269151at2759"/>
<keyword evidence="2" id="KW-0342">GTP-binding</keyword>
<evidence type="ECO:0000313" key="3">
    <source>
        <dbReference type="EMBL" id="URD79882.1"/>
    </source>
</evidence>
<dbReference type="PANTHER" id="PTHR45782">
    <property type="entry name" value="MITOCHONDRIAL RIBOSOME-ASSOCIATED GTPASE 1"/>
    <property type="match status" value="1"/>
</dbReference>
<organism evidence="3 4">
    <name type="scientific">Musa troglodytarum</name>
    <name type="common">fe'i banana</name>
    <dbReference type="NCBI Taxonomy" id="320322"/>
    <lineage>
        <taxon>Eukaryota</taxon>
        <taxon>Viridiplantae</taxon>
        <taxon>Streptophyta</taxon>
        <taxon>Embryophyta</taxon>
        <taxon>Tracheophyta</taxon>
        <taxon>Spermatophyta</taxon>
        <taxon>Magnoliopsida</taxon>
        <taxon>Liliopsida</taxon>
        <taxon>Zingiberales</taxon>
        <taxon>Musaceae</taxon>
        <taxon>Musa</taxon>
    </lineage>
</organism>
<keyword evidence="4" id="KW-1185">Reference proteome</keyword>
<dbReference type="PANTHER" id="PTHR45782:SF1">
    <property type="entry name" value="DAR GTPASE 2, MITOCHONDRIAL"/>
    <property type="match status" value="1"/>
</dbReference>
<protein>
    <submittedName>
        <fullName evidence="3">50S ribosome-binding GTPase</fullName>
    </submittedName>
</protein>
<dbReference type="GO" id="GO:0005525">
    <property type="term" value="F:GTP binding"/>
    <property type="evidence" value="ECO:0007669"/>
    <property type="project" value="UniProtKB-KW"/>
</dbReference>
<dbReference type="GO" id="GO:0032543">
    <property type="term" value="P:mitochondrial translation"/>
    <property type="evidence" value="ECO:0007669"/>
    <property type="project" value="TreeGrafter"/>
</dbReference>
<dbReference type="SUPFAM" id="SSF52540">
    <property type="entry name" value="P-loop containing nucleoside triphosphate hydrolases"/>
    <property type="match status" value="1"/>
</dbReference>
<keyword evidence="1" id="KW-0547">Nucleotide-binding</keyword>
<name>A0A9E7ENA8_9LILI</name>
<evidence type="ECO:0000256" key="1">
    <source>
        <dbReference type="ARBA" id="ARBA00022741"/>
    </source>
</evidence>
<dbReference type="EMBL" id="CP097503">
    <property type="protein sequence ID" value="URD79882.1"/>
    <property type="molecule type" value="Genomic_DNA"/>
</dbReference>
<evidence type="ECO:0000256" key="2">
    <source>
        <dbReference type="ARBA" id="ARBA00023134"/>
    </source>
</evidence>
<sequence length="300" mass="34123">MATLASFSSRLGAVVRELASKKGPGGWYSRHMAAAERAILDRIPLVDLVVEVRDARIPSTSAFECLRKACCSHKQVIVLNKLDLADNFLTERWLKHFKNQNYITYGLNAHNKDSIKEIASHPNLYVLDSPGILRLKIAHNEMGAKLALTGAMEDFLIGEYDLARYFLAILNLSEEYKRWEKLKDTLDDTLSSVSLEKHVVGRDTIQRKLRQYPSDHTQDFIVKDVRQTLFKIISSFEGHLEKENDMEKIIESQFIALQEALKVSSESSEDRYKAVAVKLLNLYRTGRLGCYTLDLVSSEV</sequence>
<evidence type="ECO:0000313" key="4">
    <source>
        <dbReference type="Proteomes" id="UP001055439"/>
    </source>
</evidence>
<proteinExistence type="predicted"/>
<dbReference type="Proteomes" id="UP001055439">
    <property type="component" value="Chromosome 10"/>
</dbReference>
<reference evidence="3" key="1">
    <citation type="submission" date="2022-05" db="EMBL/GenBank/DDBJ databases">
        <title>The Musa troglodytarum L. genome provides insights into the mechanism of non-climacteric behaviour and enrichment of carotenoids.</title>
        <authorList>
            <person name="Wang J."/>
        </authorList>
    </citation>
    <scope>NUCLEOTIDE SEQUENCE</scope>
    <source>
        <tissue evidence="3">Leaf</tissue>
    </source>
</reference>